<evidence type="ECO:0000313" key="3">
    <source>
        <dbReference type="EMBL" id="QCC85726.1"/>
    </source>
</evidence>
<evidence type="ECO:0000313" key="4">
    <source>
        <dbReference type="Proteomes" id="UP000297065"/>
    </source>
</evidence>
<name>A0A4P7UHH9_DESDE</name>
<dbReference type="SUPFAM" id="SSF53323">
    <property type="entry name" value="Pyruvate-ferredoxin oxidoreductase, PFOR, domain III"/>
    <property type="match status" value="1"/>
</dbReference>
<dbReference type="EMBL" id="CP036295">
    <property type="protein sequence ID" value="QCC85726.1"/>
    <property type="molecule type" value="Genomic_DNA"/>
</dbReference>
<keyword evidence="1" id="KW-0560">Oxidoreductase</keyword>
<accession>A0A4P7UHH9</accession>
<dbReference type="GO" id="GO:0016903">
    <property type="term" value="F:oxidoreductase activity, acting on the aldehyde or oxo group of donors"/>
    <property type="evidence" value="ECO:0007669"/>
    <property type="project" value="InterPro"/>
</dbReference>
<evidence type="ECO:0000256" key="1">
    <source>
        <dbReference type="ARBA" id="ARBA00023002"/>
    </source>
</evidence>
<dbReference type="PANTHER" id="PTHR42730">
    <property type="entry name" value="2-OXOGLUTARATE SYNTHASE SUBUNIT KORC"/>
    <property type="match status" value="1"/>
</dbReference>
<proteinExistence type="predicted"/>
<keyword evidence="3" id="KW-0670">Pyruvate</keyword>
<protein>
    <submittedName>
        <fullName evidence="3">Pyruvate ferredoxin oxidoreductase</fullName>
    </submittedName>
</protein>
<evidence type="ECO:0000259" key="2">
    <source>
        <dbReference type="Pfam" id="PF01558"/>
    </source>
</evidence>
<dbReference type="AlphaFoldDB" id="A0A4P7UHH9"/>
<organism evidence="3 4">
    <name type="scientific">Desulfovibrio desulfuricans</name>
    <dbReference type="NCBI Taxonomy" id="876"/>
    <lineage>
        <taxon>Bacteria</taxon>
        <taxon>Pseudomonadati</taxon>
        <taxon>Thermodesulfobacteriota</taxon>
        <taxon>Desulfovibrionia</taxon>
        <taxon>Desulfovibrionales</taxon>
        <taxon>Desulfovibrionaceae</taxon>
        <taxon>Desulfovibrio</taxon>
    </lineage>
</organism>
<dbReference type="Gene3D" id="3.40.920.10">
    <property type="entry name" value="Pyruvate-ferredoxin oxidoreductase, PFOR, domain III"/>
    <property type="match status" value="1"/>
</dbReference>
<feature type="domain" description="Pyruvate/ketoisovalerate oxidoreductase catalytic" evidence="2">
    <location>
        <begin position="12"/>
        <end position="173"/>
    </location>
</feature>
<gene>
    <name evidence="3" type="ORF">DDIC_07535</name>
</gene>
<dbReference type="InterPro" id="IPR019752">
    <property type="entry name" value="Pyrv/ketoisovalerate_OxRed_cat"/>
</dbReference>
<sequence length="182" mass="19475">MERYRFLLSGSGGQGIITMAILLAEAAVLYEGLVAVQSQSYGPEARGGATRSDVIISDSEIYFPKVNQPNVLVALTDEAAGKYLPLIRPGGMCLYDSDLVHPSKRIDAERVGLPMLRSVKETFGGKTQALNICVLGALAAITGAVRLESIEKVLESRFAAVHHENNKKALHLGAGLAGEVRR</sequence>
<dbReference type="OrthoDB" id="9789125at2"/>
<reference evidence="3 4" key="1">
    <citation type="submission" date="2019-02" db="EMBL/GenBank/DDBJ databases">
        <title>Complete Genome Sequence of Desulfovibrio desulfuricans IC1, a Sulfonate Utilizing Anaerobe.</title>
        <authorList>
            <person name="Day L.A."/>
            <person name="De Leon K.B."/>
            <person name="Wall J.D."/>
        </authorList>
    </citation>
    <scope>NUCLEOTIDE SEQUENCE [LARGE SCALE GENOMIC DNA]</scope>
    <source>
        <strain evidence="3 4">IC1</strain>
    </source>
</reference>
<dbReference type="Pfam" id="PF01558">
    <property type="entry name" value="POR"/>
    <property type="match status" value="1"/>
</dbReference>
<dbReference type="RefSeq" id="WP_136399869.1">
    <property type="nucleotide sequence ID" value="NZ_CP036295.1"/>
</dbReference>
<dbReference type="PANTHER" id="PTHR42730:SF1">
    <property type="entry name" value="2-OXOGLUTARATE SYNTHASE SUBUNIT KORC"/>
    <property type="match status" value="1"/>
</dbReference>
<dbReference type="InterPro" id="IPR052554">
    <property type="entry name" value="2-oxoglutarate_synth_KorC"/>
</dbReference>
<dbReference type="InterPro" id="IPR002869">
    <property type="entry name" value="Pyrv_flavodox_OxRed_cen"/>
</dbReference>
<dbReference type="Proteomes" id="UP000297065">
    <property type="component" value="Chromosome"/>
</dbReference>